<dbReference type="Proteomes" id="UP001176941">
    <property type="component" value="Chromosome 27"/>
</dbReference>
<proteinExistence type="predicted"/>
<dbReference type="EMBL" id="OX459963">
    <property type="protein sequence ID" value="CAI9167987.1"/>
    <property type="molecule type" value="Genomic_DNA"/>
</dbReference>
<evidence type="ECO:0000313" key="1">
    <source>
        <dbReference type="EMBL" id="CAI9167987.1"/>
    </source>
</evidence>
<protein>
    <submittedName>
        <fullName evidence="1">Uncharacterized protein</fullName>
    </submittedName>
</protein>
<name>A0ABN8Z2B8_RANTA</name>
<gene>
    <name evidence="1" type="ORF">MRATA1EN1_LOCUS16949</name>
</gene>
<organism evidence="1 2">
    <name type="scientific">Rangifer tarandus platyrhynchus</name>
    <name type="common">Svalbard reindeer</name>
    <dbReference type="NCBI Taxonomy" id="3082113"/>
    <lineage>
        <taxon>Eukaryota</taxon>
        <taxon>Metazoa</taxon>
        <taxon>Chordata</taxon>
        <taxon>Craniata</taxon>
        <taxon>Vertebrata</taxon>
        <taxon>Euteleostomi</taxon>
        <taxon>Mammalia</taxon>
        <taxon>Eutheria</taxon>
        <taxon>Laurasiatheria</taxon>
        <taxon>Artiodactyla</taxon>
        <taxon>Ruminantia</taxon>
        <taxon>Pecora</taxon>
        <taxon>Cervidae</taxon>
        <taxon>Odocoileinae</taxon>
        <taxon>Rangifer</taxon>
    </lineage>
</organism>
<keyword evidence="2" id="KW-1185">Reference proteome</keyword>
<reference evidence="1" key="1">
    <citation type="submission" date="2023-04" db="EMBL/GenBank/DDBJ databases">
        <authorList>
            <consortium name="ELIXIR-Norway"/>
        </authorList>
    </citation>
    <scope>NUCLEOTIDE SEQUENCE [LARGE SCALE GENOMIC DNA]</scope>
</reference>
<sequence length="69" mass="7582">MQVQSEGHWDWSRLKAWLGRKLTRLAAAAEYQAAAQLELPTTAPPCGPSMCILKGSSPRMSVLRSPTRS</sequence>
<evidence type="ECO:0000313" key="2">
    <source>
        <dbReference type="Proteomes" id="UP001176941"/>
    </source>
</evidence>
<accession>A0ABN8Z2B8</accession>